<accession>A0A840BXL3</accession>
<dbReference type="AlphaFoldDB" id="A0A840BXL3"/>
<dbReference type="SUPFAM" id="SSF55874">
    <property type="entry name" value="ATPase domain of HSP90 chaperone/DNA topoisomerase II/histidine kinase"/>
    <property type="match status" value="1"/>
</dbReference>
<keyword evidence="1" id="KW-0175">Coiled coil</keyword>
<evidence type="ECO:0000313" key="2">
    <source>
        <dbReference type="EMBL" id="MBB4015037.1"/>
    </source>
</evidence>
<dbReference type="RefSeq" id="WP_183315339.1">
    <property type="nucleotide sequence ID" value="NZ_JACIEN010000001.1"/>
</dbReference>
<evidence type="ECO:0000313" key="3">
    <source>
        <dbReference type="Proteomes" id="UP000577362"/>
    </source>
</evidence>
<keyword evidence="3" id="KW-1185">Reference proteome</keyword>
<feature type="coiled-coil region" evidence="1">
    <location>
        <begin position="292"/>
        <end position="319"/>
    </location>
</feature>
<comment type="caution">
    <text evidence="2">The sequence shown here is derived from an EMBL/GenBank/DDBJ whole genome shotgun (WGS) entry which is preliminary data.</text>
</comment>
<dbReference type="Proteomes" id="UP000577362">
    <property type="component" value="Unassembled WGS sequence"/>
</dbReference>
<organism evidence="2 3">
    <name type="scientific">Chelatococcus caeni</name>
    <dbReference type="NCBI Taxonomy" id="1348468"/>
    <lineage>
        <taxon>Bacteria</taxon>
        <taxon>Pseudomonadati</taxon>
        <taxon>Pseudomonadota</taxon>
        <taxon>Alphaproteobacteria</taxon>
        <taxon>Hyphomicrobiales</taxon>
        <taxon>Chelatococcaceae</taxon>
        <taxon>Chelatococcus</taxon>
    </lineage>
</organism>
<name>A0A840BXL3_9HYPH</name>
<reference evidence="2 3" key="1">
    <citation type="submission" date="2020-08" db="EMBL/GenBank/DDBJ databases">
        <title>Genomic Encyclopedia of Type Strains, Phase IV (KMG-IV): sequencing the most valuable type-strain genomes for metagenomic binning, comparative biology and taxonomic classification.</title>
        <authorList>
            <person name="Goeker M."/>
        </authorList>
    </citation>
    <scope>NUCLEOTIDE SEQUENCE [LARGE SCALE GENOMIC DNA]</scope>
    <source>
        <strain evidence="2 3">DSM 103737</strain>
    </source>
</reference>
<protein>
    <recommendedName>
        <fullName evidence="4">DNA mismatch repair protein</fullName>
    </recommendedName>
</protein>
<dbReference type="Gene3D" id="3.30.565.10">
    <property type="entry name" value="Histidine kinase-like ATPase, C-terminal domain"/>
    <property type="match status" value="1"/>
</dbReference>
<proteinExistence type="predicted"/>
<evidence type="ECO:0000256" key="1">
    <source>
        <dbReference type="SAM" id="Coils"/>
    </source>
</evidence>
<dbReference type="InterPro" id="IPR036890">
    <property type="entry name" value="HATPase_C_sf"/>
</dbReference>
<evidence type="ECO:0008006" key="4">
    <source>
        <dbReference type="Google" id="ProtNLM"/>
    </source>
</evidence>
<dbReference type="Pfam" id="PF13589">
    <property type="entry name" value="HATPase_c_3"/>
    <property type="match status" value="1"/>
</dbReference>
<gene>
    <name evidence="2" type="ORF">GGR16_000043</name>
</gene>
<sequence>MTTQEYNVEVKDDFIERQAKAQPIQALSELLWNSLDADATEVSVELEYDALGGLSKIYVRDNGHGLPRDEAPDLFRSLGGSWKRTAMQTKKLKRMLHGQEGRGRFKSFALAQTVDWTVVYDKAGTPKRFEITILEREISRVRISDETDMPGAKSGVIVTLSELKRQFTSLKPENAIQDLAEVFAIYLKDYRDVAIEYCGEKIDPALAIREQWTFELAPYVDENGVEHPVSLEIIEWRRATRRALYLCNAKGFPLSQVDSRFHVGDFHFSAYLKSTAIEELHQNGQLDLAEMLPTLQISVDEAKRKIKELFRERAAARAKVVVDEWKEKNLYPFEGEPASHLEQAERSIFDIVAVTVQEASPDFGDASPKQTALHLRLLRNAIEKSPAELQRILDEVLKLPKRKQKELAELLDETDLSGVISAAKLVADRLKFIDALRFILFDYDAKKKLKERSQLHKILEQNTWVFGEEYHLWASDKELTNVLKAHKAKLDPDIVIDEPVSVIGKSRGIVDLMLSRSQRRHRANDIEHLVIELKAPKVVLSAKDMNQIEGYALAVEKDARFNGVQGLKWHFWLVSDEYNEEVAARIEGGPDPQRRLISRRARVSVGIKTWSEIIEENLARLQFIKDALEHRVDDGQALAYLQEKHRELLEGVIIEEAEESSDNAA</sequence>
<dbReference type="EMBL" id="JACIEN010000001">
    <property type="protein sequence ID" value="MBB4015037.1"/>
    <property type="molecule type" value="Genomic_DNA"/>
</dbReference>